<gene>
    <name evidence="1" type="ORF">FGL95_21450</name>
</gene>
<organism evidence="1 2">
    <name type="scientific">Antrihabitans stalactiti</name>
    <dbReference type="NCBI Taxonomy" id="2584121"/>
    <lineage>
        <taxon>Bacteria</taxon>
        <taxon>Bacillati</taxon>
        <taxon>Actinomycetota</taxon>
        <taxon>Actinomycetes</taxon>
        <taxon>Mycobacteriales</taxon>
        <taxon>Nocardiaceae</taxon>
        <taxon>Antrihabitans</taxon>
    </lineage>
</organism>
<sequence length="357" mass="38080">MSHATSIRKHPVHAARRLAQLAGIGFRHPRSRSRVLEFDQPHNSDGLIATLQSVRGMPLLLSDQLLLLGGSISPSVEFAVVTGGRARRQFTIDASTSGIRSVPFTDPDIAVDCRIAEKVLHHVGFLAQSEVSLASAILRQAVDDVAIDGDESAACRALFTTSIVDLVPGAKAMVTGAGELTHECPATPMPWSATTGTTLAELWIRLLFDYGCVLRHLSQRTVVPTTEHLWLTCTDSVRRVPQSAVDAGRDLIEGAAGDRRAMERLIAHLHVSSEGAESAAKFAGAAQRVVARSAAVLLDLLPADAAPTLGNPGLARIEEPFATCLVISQVVFAARVLEQTGRSDKSAVIRNDNVSCQ</sequence>
<dbReference type="Proteomes" id="UP000535543">
    <property type="component" value="Unassembled WGS sequence"/>
</dbReference>
<name>A0A848KPS0_9NOCA</name>
<dbReference type="RefSeq" id="WP_169590623.1">
    <property type="nucleotide sequence ID" value="NZ_VCQU01000008.1"/>
</dbReference>
<keyword evidence="2" id="KW-1185">Reference proteome</keyword>
<evidence type="ECO:0000313" key="2">
    <source>
        <dbReference type="Proteomes" id="UP000535543"/>
    </source>
</evidence>
<dbReference type="AlphaFoldDB" id="A0A848KPS0"/>
<evidence type="ECO:0000313" key="1">
    <source>
        <dbReference type="EMBL" id="NMN97607.1"/>
    </source>
</evidence>
<reference evidence="1 2" key="1">
    <citation type="submission" date="2019-05" db="EMBL/GenBank/DDBJ databases">
        <authorList>
            <person name="Lee S.D."/>
        </authorList>
    </citation>
    <scope>NUCLEOTIDE SEQUENCE [LARGE SCALE GENOMIC DNA]</scope>
    <source>
        <strain evidence="1 2">YC2-7</strain>
    </source>
</reference>
<proteinExistence type="predicted"/>
<comment type="caution">
    <text evidence="1">The sequence shown here is derived from an EMBL/GenBank/DDBJ whole genome shotgun (WGS) entry which is preliminary data.</text>
</comment>
<dbReference type="EMBL" id="VCQU01000008">
    <property type="protein sequence ID" value="NMN97607.1"/>
    <property type="molecule type" value="Genomic_DNA"/>
</dbReference>
<protein>
    <submittedName>
        <fullName evidence="1">Uncharacterized protein</fullName>
    </submittedName>
</protein>
<accession>A0A848KPS0</accession>
<reference evidence="1 2" key="2">
    <citation type="submission" date="2020-06" db="EMBL/GenBank/DDBJ databases">
        <title>Antribacter stalactiti gen. nov., sp. nov., a new member of the family Nacardiaceae isolated from a cave.</title>
        <authorList>
            <person name="Kim I.S."/>
        </authorList>
    </citation>
    <scope>NUCLEOTIDE SEQUENCE [LARGE SCALE GENOMIC DNA]</scope>
    <source>
        <strain evidence="1 2">YC2-7</strain>
    </source>
</reference>